<evidence type="ECO:0000259" key="14">
    <source>
        <dbReference type="PROSITE" id="PS50885"/>
    </source>
</evidence>
<dbReference type="PANTHER" id="PTHR45436">
    <property type="entry name" value="SENSOR HISTIDINE KINASE YKOH"/>
    <property type="match status" value="1"/>
</dbReference>
<dbReference type="InterPro" id="IPR003661">
    <property type="entry name" value="HisK_dim/P_dom"/>
</dbReference>
<protein>
    <recommendedName>
        <fullName evidence="3">histidine kinase</fullName>
        <ecNumber evidence="3">2.7.13.3</ecNumber>
    </recommendedName>
</protein>
<evidence type="ECO:0000313" key="15">
    <source>
        <dbReference type="EMBL" id="GAA3718244.1"/>
    </source>
</evidence>
<evidence type="ECO:0000256" key="4">
    <source>
        <dbReference type="ARBA" id="ARBA00022553"/>
    </source>
</evidence>
<keyword evidence="5" id="KW-0808">Transferase</keyword>
<gene>
    <name evidence="15" type="ORF">GCM10022268_28230</name>
</gene>
<dbReference type="CDD" id="cd00075">
    <property type="entry name" value="HATPase"/>
    <property type="match status" value="1"/>
</dbReference>
<dbReference type="Gene3D" id="3.30.565.10">
    <property type="entry name" value="Histidine kinase-like ATPase, C-terminal domain"/>
    <property type="match status" value="1"/>
</dbReference>
<keyword evidence="4" id="KW-0597">Phosphoprotein</keyword>
<dbReference type="PRINTS" id="PR00344">
    <property type="entry name" value="BCTRLSENSOR"/>
</dbReference>
<dbReference type="EC" id="2.7.13.3" evidence="3"/>
<keyword evidence="16" id="KW-1185">Reference proteome</keyword>
<dbReference type="Pfam" id="PF02518">
    <property type="entry name" value="HATPase_c"/>
    <property type="match status" value="1"/>
</dbReference>
<dbReference type="InterPro" id="IPR036890">
    <property type="entry name" value="HATPase_C_sf"/>
</dbReference>
<dbReference type="Proteomes" id="UP001500523">
    <property type="component" value="Unassembled WGS sequence"/>
</dbReference>
<dbReference type="SUPFAM" id="SSF55874">
    <property type="entry name" value="ATPase domain of HSP90 chaperone/DNA topoisomerase II/histidine kinase"/>
    <property type="match status" value="1"/>
</dbReference>
<keyword evidence="7" id="KW-0418">Kinase</keyword>
<dbReference type="InterPro" id="IPR003660">
    <property type="entry name" value="HAMP_dom"/>
</dbReference>
<dbReference type="InterPro" id="IPR050428">
    <property type="entry name" value="TCS_sensor_his_kinase"/>
</dbReference>
<dbReference type="SUPFAM" id="SSF47384">
    <property type="entry name" value="Homodimeric domain of signal transducing histidine kinase"/>
    <property type="match status" value="1"/>
</dbReference>
<feature type="transmembrane region" description="Helical" evidence="12">
    <location>
        <begin position="12"/>
        <end position="31"/>
    </location>
</feature>
<dbReference type="Gene3D" id="1.10.287.130">
    <property type="match status" value="1"/>
</dbReference>
<dbReference type="InterPro" id="IPR005467">
    <property type="entry name" value="His_kinase_dom"/>
</dbReference>
<dbReference type="InterPro" id="IPR003594">
    <property type="entry name" value="HATPase_dom"/>
</dbReference>
<evidence type="ECO:0000256" key="9">
    <source>
        <dbReference type="ARBA" id="ARBA00023012"/>
    </source>
</evidence>
<comment type="catalytic activity">
    <reaction evidence="1">
        <text>ATP + protein L-histidine = ADP + protein N-phospho-L-histidine.</text>
        <dbReference type="EC" id="2.7.13.3"/>
    </reaction>
</comment>
<accession>A0ABP7EGI6</accession>
<keyword evidence="10 12" id="KW-0472">Membrane</keyword>
<sequence>MTLFHRPIRSILGQMILLCAVFVGVGIYLRVVRPLLDAPSIRSLDPLARAVLHADAVMQAALRQGGDAAALSARIEADPSIQQLHGRNPSFRYFAMNGDVRVGTAAPRYLEKSGIARIIATRRLARAGHLCVWAEETVNGPRGLDHFGFHDCGTPRYVELRGIAAPIDVPVARPAQALAVRAWSLAQGFLLPALGVLTICTAIMVIHIVRIRRIARLVQPVEEGEARQLDESGLPSEILPLIRAVNRMIAAGAAGERRRRFFLSAAAHEMRTPLAVLRTRLELLDDSEDRTKLIADVRRLSRVVNDLLTLTRIRERPVEFVDTNLSAVGRQAVEGLDPVAMRQGVTLRVEGPRDAVVLGDERLIGIAVTNLVDNAIAATPPGGSVWITVARSGWLSVRDNGTGIAADRLPEIFEPFVRFSDRPSGHGLGLAIVRAVVDAHHATIEVASEEGRGTTFTIRFASAQGAGSRQSPVRRPLGSWVREGGTGGDGTRI</sequence>
<dbReference type="PANTHER" id="PTHR45436:SF5">
    <property type="entry name" value="SENSOR HISTIDINE KINASE TRCS"/>
    <property type="match status" value="1"/>
</dbReference>
<keyword evidence="6 12" id="KW-0812">Transmembrane</keyword>
<dbReference type="SMART" id="SM00388">
    <property type="entry name" value="HisKA"/>
    <property type="match status" value="1"/>
</dbReference>
<evidence type="ECO:0000256" key="2">
    <source>
        <dbReference type="ARBA" id="ARBA00004370"/>
    </source>
</evidence>
<dbReference type="InterPro" id="IPR004358">
    <property type="entry name" value="Sig_transdc_His_kin-like_C"/>
</dbReference>
<evidence type="ECO:0000259" key="13">
    <source>
        <dbReference type="PROSITE" id="PS50109"/>
    </source>
</evidence>
<dbReference type="InterPro" id="IPR036097">
    <property type="entry name" value="HisK_dim/P_sf"/>
</dbReference>
<dbReference type="Pfam" id="PF00512">
    <property type="entry name" value="HisKA"/>
    <property type="match status" value="1"/>
</dbReference>
<evidence type="ECO:0000256" key="12">
    <source>
        <dbReference type="SAM" id="Phobius"/>
    </source>
</evidence>
<evidence type="ECO:0000313" key="16">
    <source>
        <dbReference type="Proteomes" id="UP001500523"/>
    </source>
</evidence>
<keyword evidence="8 12" id="KW-1133">Transmembrane helix</keyword>
<dbReference type="PROSITE" id="PS50885">
    <property type="entry name" value="HAMP"/>
    <property type="match status" value="1"/>
</dbReference>
<reference evidence="16" key="1">
    <citation type="journal article" date="2019" name="Int. J. Syst. Evol. Microbiol.">
        <title>The Global Catalogue of Microorganisms (GCM) 10K type strain sequencing project: providing services to taxonomists for standard genome sequencing and annotation.</title>
        <authorList>
            <consortium name="The Broad Institute Genomics Platform"/>
            <consortium name="The Broad Institute Genome Sequencing Center for Infectious Disease"/>
            <person name="Wu L."/>
            <person name="Ma J."/>
        </authorList>
    </citation>
    <scope>NUCLEOTIDE SEQUENCE [LARGE SCALE GENOMIC DNA]</scope>
    <source>
        <strain evidence="16">JCM 17498</strain>
    </source>
</reference>
<evidence type="ECO:0000256" key="7">
    <source>
        <dbReference type="ARBA" id="ARBA00022777"/>
    </source>
</evidence>
<evidence type="ECO:0000256" key="3">
    <source>
        <dbReference type="ARBA" id="ARBA00012438"/>
    </source>
</evidence>
<dbReference type="PROSITE" id="PS50109">
    <property type="entry name" value="HIS_KIN"/>
    <property type="match status" value="1"/>
</dbReference>
<evidence type="ECO:0000256" key="5">
    <source>
        <dbReference type="ARBA" id="ARBA00022679"/>
    </source>
</evidence>
<feature type="domain" description="Histidine kinase" evidence="13">
    <location>
        <begin position="265"/>
        <end position="464"/>
    </location>
</feature>
<evidence type="ECO:0000256" key="8">
    <source>
        <dbReference type="ARBA" id="ARBA00022989"/>
    </source>
</evidence>
<evidence type="ECO:0000256" key="1">
    <source>
        <dbReference type="ARBA" id="ARBA00000085"/>
    </source>
</evidence>
<evidence type="ECO:0000256" key="11">
    <source>
        <dbReference type="SAM" id="MobiDB-lite"/>
    </source>
</evidence>
<dbReference type="SMART" id="SM00387">
    <property type="entry name" value="HATPase_c"/>
    <property type="match status" value="1"/>
</dbReference>
<proteinExistence type="predicted"/>
<feature type="transmembrane region" description="Helical" evidence="12">
    <location>
        <begin position="189"/>
        <end position="209"/>
    </location>
</feature>
<dbReference type="EMBL" id="BAABBF010000007">
    <property type="protein sequence ID" value="GAA3718244.1"/>
    <property type="molecule type" value="Genomic_DNA"/>
</dbReference>
<comment type="subcellular location">
    <subcellularLocation>
        <location evidence="2">Membrane</location>
    </subcellularLocation>
</comment>
<feature type="region of interest" description="Disordered" evidence="11">
    <location>
        <begin position="467"/>
        <end position="493"/>
    </location>
</feature>
<feature type="domain" description="HAMP" evidence="14">
    <location>
        <begin position="210"/>
        <end position="257"/>
    </location>
</feature>
<name>A0ABP7EGI6_9SPHN</name>
<evidence type="ECO:0000256" key="6">
    <source>
        <dbReference type="ARBA" id="ARBA00022692"/>
    </source>
</evidence>
<dbReference type="CDD" id="cd00082">
    <property type="entry name" value="HisKA"/>
    <property type="match status" value="1"/>
</dbReference>
<organism evidence="15 16">
    <name type="scientific">Sphingomonas cynarae</name>
    <dbReference type="NCBI Taxonomy" id="930197"/>
    <lineage>
        <taxon>Bacteria</taxon>
        <taxon>Pseudomonadati</taxon>
        <taxon>Pseudomonadota</taxon>
        <taxon>Alphaproteobacteria</taxon>
        <taxon>Sphingomonadales</taxon>
        <taxon>Sphingomonadaceae</taxon>
        <taxon>Sphingomonas</taxon>
    </lineage>
</organism>
<keyword evidence="9" id="KW-0902">Two-component regulatory system</keyword>
<dbReference type="RefSeq" id="WP_344694057.1">
    <property type="nucleotide sequence ID" value="NZ_BAABBF010000007.1"/>
</dbReference>
<feature type="compositionally biased region" description="Gly residues" evidence="11">
    <location>
        <begin position="484"/>
        <end position="493"/>
    </location>
</feature>
<evidence type="ECO:0000256" key="10">
    <source>
        <dbReference type="ARBA" id="ARBA00023136"/>
    </source>
</evidence>
<comment type="caution">
    <text evidence="15">The sequence shown here is derived from an EMBL/GenBank/DDBJ whole genome shotgun (WGS) entry which is preliminary data.</text>
</comment>